<dbReference type="SUPFAM" id="SSF52540">
    <property type="entry name" value="P-loop containing nucleoside triphosphate hydrolases"/>
    <property type="match status" value="1"/>
</dbReference>
<dbReference type="InterPro" id="IPR027417">
    <property type="entry name" value="P-loop_NTPase"/>
</dbReference>
<gene>
    <name evidence="2" type="ORF">BFQ30_06945</name>
</gene>
<accession>A0ABX3BTB5</accession>
<organism evidence="2 3">
    <name type="scientific">Haemophilus quentini</name>
    <dbReference type="NCBI Taxonomy" id="123834"/>
    <lineage>
        <taxon>Bacteria</taxon>
        <taxon>Pseudomonadati</taxon>
        <taxon>Pseudomonadota</taxon>
        <taxon>Gammaproteobacteria</taxon>
        <taxon>Pasteurellales</taxon>
        <taxon>Pasteurellaceae</taxon>
        <taxon>Haemophilus</taxon>
    </lineage>
</organism>
<dbReference type="EMBL" id="MDJC01000009">
    <property type="protein sequence ID" value="OEY77537.1"/>
    <property type="molecule type" value="Genomic_DNA"/>
</dbReference>
<dbReference type="Pfam" id="PF01637">
    <property type="entry name" value="ATPase_2"/>
    <property type="match status" value="1"/>
</dbReference>
<evidence type="ECO:0000313" key="2">
    <source>
        <dbReference type="EMBL" id="OEY77537.1"/>
    </source>
</evidence>
<dbReference type="InterPro" id="IPR011579">
    <property type="entry name" value="ATPase_dom"/>
</dbReference>
<keyword evidence="3" id="KW-1185">Reference proteome</keyword>
<comment type="caution">
    <text evidence="2">The sequence shown here is derived from an EMBL/GenBank/DDBJ whole genome shotgun (WGS) entry which is preliminary data.</text>
</comment>
<name>A0ABX3BTB5_9PAST</name>
<dbReference type="PANTHER" id="PTHR34301">
    <property type="entry name" value="DNA-BINDING PROTEIN-RELATED"/>
    <property type="match status" value="1"/>
</dbReference>
<evidence type="ECO:0000259" key="1">
    <source>
        <dbReference type="Pfam" id="PF01637"/>
    </source>
</evidence>
<reference evidence="2 3" key="1">
    <citation type="submission" date="2016-08" db="EMBL/GenBank/DDBJ databases">
        <authorList>
            <person name="Eshaghi A."/>
            <person name="Soares D."/>
            <person name="Kus J."/>
            <person name="Richardson D."/>
            <person name="Li A."/>
            <person name="Patel S.N."/>
        </authorList>
    </citation>
    <scope>NUCLEOTIDE SEQUENCE [LARGE SCALE GENOMIC DNA]</scope>
    <source>
        <strain evidence="2 3">C860</strain>
    </source>
</reference>
<dbReference type="Gene3D" id="3.40.50.300">
    <property type="entry name" value="P-loop containing nucleotide triphosphate hydrolases"/>
    <property type="match status" value="1"/>
</dbReference>
<sequence length="367" mass="42068">MTQADPLYFPRSELAERLLSSLKDGILHAITLFAPRRMGKTQFLLNDVKPKAEKLGFNVFYFSFMDRTSNELGNVFTRELIHFLDEVDGKTNNLFDKLKAIDLMGVGVELQDKTQTKLDELSLVQIINAITESSNKPVLMLLDEVQELARVSHTVGLIRSLRTGLDINQQKIKVIFTGSSTNGLRAMFNDNKAPFFHFAHPLDFPNLGKDFTDFLADIYHSRTGQEIDKRQFYELFERFNFTPLYMRSIAQDMIINPNLSLKQASEYRLAQMSELGDHMKIWSELSSIEQEILKSVVNGENALYSKEKRSYFAKALGVEDISSSTIQGKVRKLERKELITRNTNGTIKINSPYFQTWIKENSQANIK</sequence>
<evidence type="ECO:0000313" key="3">
    <source>
        <dbReference type="Proteomes" id="UP000175677"/>
    </source>
</evidence>
<dbReference type="RefSeq" id="WP_005640246.1">
    <property type="nucleotide sequence ID" value="NZ_MCII02000045.1"/>
</dbReference>
<protein>
    <submittedName>
        <fullName evidence="2">Selenocysteine synthase</fullName>
    </submittedName>
</protein>
<dbReference type="PANTHER" id="PTHR34301:SF8">
    <property type="entry name" value="ATPASE DOMAIN-CONTAINING PROTEIN"/>
    <property type="match status" value="1"/>
</dbReference>
<proteinExistence type="predicted"/>
<dbReference type="Proteomes" id="UP000175677">
    <property type="component" value="Unassembled WGS sequence"/>
</dbReference>
<feature type="domain" description="ATPase" evidence="1">
    <location>
        <begin position="16"/>
        <end position="186"/>
    </location>
</feature>